<reference evidence="2" key="1">
    <citation type="submission" date="2021-01" db="EMBL/GenBank/DDBJ databases">
        <authorList>
            <person name="Corre E."/>
            <person name="Pelletier E."/>
            <person name="Niang G."/>
            <person name="Scheremetjew M."/>
            <person name="Finn R."/>
            <person name="Kale V."/>
            <person name="Holt S."/>
            <person name="Cochrane G."/>
            <person name="Meng A."/>
            <person name="Brown T."/>
            <person name="Cohen L."/>
        </authorList>
    </citation>
    <scope>NUCLEOTIDE SEQUENCE</scope>
    <source>
        <strain evidence="2">RCC1693</strain>
    </source>
</reference>
<dbReference type="Pfam" id="PF13383">
    <property type="entry name" value="Methyltransf_22"/>
    <property type="match status" value="1"/>
</dbReference>
<proteinExistence type="predicted"/>
<dbReference type="EMBL" id="HBGT01010553">
    <property type="protein sequence ID" value="CAD9404217.1"/>
    <property type="molecule type" value="Transcribed_RNA"/>
</dbReference>
<organism evidence="2">
    <name type="scientific">Florenciella parvula</name>
    <dbReference type="NCBI Taxonomy" id="236787"/>
    <lineage>
        <taxon>Eukaryota</taxon>
        <taxon>Sar</taxon>
        <taxon>Stramenopiles</taxon>
        <taxon>Ochrophyta</taxon>
        <taxon>Dictyochophyceae</taxon>
        <taxon>Florenciellales</taxon>
        <taxon>Florenciella</taxon>
    </lineage>
</organism>
<gene>
    <name evidence="2" type="ORF">FPAR1323_LOCUS5754</name>
</gene>
<accession>A0A7S2BRD2</accession>
<dbReference type="AlphaFoldDB" id="A0A7S2BRD2"/>
<feature type="domain" description="Methyltransferase" evidence="1">
    <location>
        <begin position="12"/>
        <end position="104"/>
    </location>
</feature>
<evidence type="ECO:0000259" key="1">
    <source>
        <dbReference type="Pfam" id="PF13383"/>
    </source>
</evidence>
<dbReference type="InterPro" id="IPR025714">
    <property type="entry name" value="Methyltranfer_dom"/>
</dbReference>
<protein>
    <recommendedName>
        <fullName evidence="1">Methyltransferase domain-containing protein</fullName>
    </recommendedName>
</protein>
<evidence type="ECO:0000313" key="2">
    <source>
        <dbReference type="EMBL" id="CAD9404217.1"/>
    </source>
</evidence>
<name>A0A7S2BRD2_9STRA</name>
<sequence>MTSSRLEVALARMRAANISLSILKIDCEGCEHTFFTPPVLSLLGGLNVQILIEVHWTRPTSPMSHAGGMQMAFLWRQFTRGGFVTFHKEPNIEFSDGSCVEYALMLHR</sequence>